<dbReference type="HOGENOM" id="CLU_1029189_0_0_10"/>
<name>E2N7B8_9BACE</name>
<sequence length="263" mass="30903">MQEFTYNNKTRMIPEDLEELSPEQYYRYLELVIMMNTDNISPFEMKCKLISLLLNMKCNFVMCRESIVNEINAQLGKMNCFFYIKEEGDKVIYDPHIKTGRNLLPSYKGWIGPEDMLNDITYGQFVQCLNLVRAMEVTRRDKDNEQADYLMSEFGRILYKNEDPKAGEIPPLVCFHSYIFFCAVWELICTVPIPINGEEINFSILFQEQGEKRIDDKTGWIGISFEIASSGVFGNVKQINETPFWDILLYLYKCRFESLHNKK</sequence>
<evidence type="ECO:0000313" key="2">
    <source>
        <dbReference type="Proteomes" id="UP000003711"/>
    </source>
</evidence>
<gene>
    <name evidence="1" type="ORF">BACCELL_00160</name>
</gene>
<reference evidence="1 2" key="2">
    <citation type="submission" date="2009-01" db="EMBL/GenBank/DDBJ databases">
        <title>Draft genome sequence of Bacteroides cellulosilyticus (DSM 14838).</title>
        <authorList>
            <person name="Sudarsanam P."/>
            <person name="Ley R."/>
            <person name="Guruge J."/>
            <person name="Turnbaugh P.J."/>
            <person name="Mahowald M."/>
            <person name="Liep D."/>
            <person name="Gordon J."/>
        </authorList>
    </citation>
    <scope>NUCLEOTIDE SEQUENCE [LARGE SCALE GENOMIC DNA]</scope>
    <source>
        <strain evidence="1 2">DSM 14838</strain>
    </source>
</reference>
<dbReference type="EMBL" id="ACCH01000012">
    <property type="protein sequence ID" value="EEF92181.1"/>
    <property type="molecule type" value="Genomic_DNA"/>
</dbReference>
<accession>E2N7B8</accession>
<evidence type="ECO:0000313" key="1">
    <source>
        <dbReference type="EMBL" id="EEF92181.1"/>
    </source>
</evidence>
<dbReference type="Proteomes" id="UP000003711">
    <property type="component" value="Unassembled WGS sequence"/>
</dbReference>
<proteinExistence type="predicted"/>
<protein>
    <submittedName>
        <fullName evidence="1">Uncharacterized protein</fullName>
    </submittedName>
</protein>
<comment type="caution">
    <text evidence="1">The sequence shown here is derived from an EMBL/GenBank/DDBJ whole genome shotgun (WGS) entry which is preliminary data.</text>
</comment>
<dbReference type="AlphaFoldDB" id="E2N7B8"/>
<dbReference type="RefSeq" id="WP_007209557.1">
    <property type="nucleotide sequence ID" value="NZ_EQ973486.1"/>
</dbReference>
<organism evidence="1 2">
    <name type="scientific">Bacteroides cellulosilyticus DSM 14838</name>
    <dbReference type="NCBI Taxonomy" id="537012"/>
    <lineage>
        <taxon>Bacteria</taxon>
        <taxon>Pseudomonadati</taxon>
        <taxon>Bacteroidota</taxon>
        <taxon>Bacteroidia</taxon>
        <taxon>Bacteroidales</taxon>
        <taxon>Bacteroidaceae</taxon>
        <taxon>Bacteroides</taxon>
    </lineage>
</organism>
<reference evidence="1 2" key="1">
    <citation type="submission" date="2008-12" db="EMBL/GenBank/DDBJ databases">
        <authorList>
            <person name="Fulton L."/>
            <person name="Clifton S."/>
            <person name="Fulton B."/>
            <person name="Xu J."/>
            <person name="Minx P."/>
            <person name="Pepin K.H."/>
            <person name="Johnson M."/>
            <person name="Bhonagiri V."/>
            <person name="Nash W.E."/>
            <person name="Mardis E.R."/>
            <person name="Wilson R.K."/>
        </authorList>
    </citation>
    <scope>NUCLEOTIDE SEQUENCE [LARGE SCALE GENOMIC DNA]</scope>
    <source>
        <strain evidence="1 2">DSM 14838</strain>
    </source>
</reference>